<evidence type="ECO:0000313" key="2">
    <source>
        <dbReference type="EMBL" id="KRL66163.1"/>
    </source>
</evidence>
<dbReference type="AlphaFoldDB" id="A0A0R1SJM9"/>
<dbReference type="PATRIC" id="fig|1423815.3.peg.798"/>
<proteinExistence type="predicted"/>
<comment type="caution">
    <text evidence="2">The sequence shown here is derived from an EMBL/GenBank/DDBJ whole genome shotgun (WGS) entry which is preliminary data.</text>
</comment>
<feature type="transmembrane region" description="Helical" evidence="1">
    <location>
        <begin position="21"/>
        <end position="40"/>
    </location>
</feature>
<accession>A0A0R1SJM9</accession>
<dbReference type="Proteomes" id="UP000051647">
    <property type="component" value="Unassembled WGS sequence"/>
</dbReference>
<keyword evidence="1" id="KW-0472">Membrane</keyword>
<gene>
    <name evidence="2" type="ORF">FC27_GL000788</name>
</gene>
<feature type="transmembrane region" description="Helical" evidence="1">
    <location>
        <begin position="91"/>
        <end position="112"/>
    </location>
</feature>
<keyword evidence="1" id="KW-0812">Transmembrane</keyword>
<reference evidence="2 3" key="1">
    <citation type="journal article" date="2015" name="Genome Announc.">
        <title>Expanding the biotechnology potential of lactobacilli through comparative genomics of 213 strains and associated genera.</title>
        <authorList>
            <person name="Sun Z."/>
            <person name="Harris H.M."/>
            <person name="McCann A."/>
            <person name="Guo C."/>
            <person name="Argimon S."/>
            <person name="Zhang W."/>
            <person name="Yang X."/>
            <person name="Jeffery I.B."/>
            <person name="Cooney J.C."/>
            <person name="Kagawa T.F."/>
            <person name="Liu W."/>
            <person name="Song Y."/>
            <person name="Salvetti E."/>
            <person name="Wrobel A."/>
            <person name="Rasinkangas P."/>
            <person name="Parkhill J."/>
            <person name="Rea M.C."/>
            <person name="O'Sullivan O."/>
            <person name="Ritari J."/>
            <person name="Douillard F.P."/>
            <person name="Paul Ross R."/>
            <person name="Yang R."/>
            <person name="Briner A.E."/>
            <person name="Felis G.E."/>
            <person name="de Vos W.M."/>
            <person name="Barrangou R."/>
            <person name="Klaenhammer T.R."/>
            <person name="Caufield P.W."/>
            <person name="Cui Y."/>
            <person name="Zhang H."/>
            <person name="O'Toole P.W."/>
        </authorList>
    </citation>
    <scope>NUCLEOTIDE SEQUENCE [LARGE SCALE GENOMIC DNA]</scope>
    <source>
        <strain evidence="2 3">DSM 14857</strain>
    </source>
</reference>
<keyword evidence="1" id="KW-1133">Transmembrane helix</keyword>
<evidence type="ECO:0000313" key="3">
    <source>
        <dbReference type="Proteomes" id="UP000051647"/>
    </source>
</evidence>
<dbReference type="RefSeq" id="WP_010624401.1">
    <property type="nucleotide sequence ID" value="NZ_AZFA01000019.1"/>
</dbReference>
<sequence>MKKIDRDYFKKYRDKYPFNKRIILAIIIATIIGLTTANATNQIHAATIHRQDQTSQVRQTQKIKAKRFAVIDPDVLPSGNTLNKPTHHISLFVKVGGSLVALLAIGISLFDFKPKKQN</sequence>
<name>A0A0R1SJM9_9LACO</name>
<dbReference type="EMBL" id="AZFA01000019">
    <property type="protein sequence ID" value="KRL66163.1"/>
    <property type="molecule type" value="Genomic_DNA"/>
</dbReference>
<keyword evidence="3" id="KW-1185">Reference proteome</keyword>
<evidence type="ECO:0000256" key="1">
    <source>
        <dbReference type="SAM" id="Phobius"/>
    </source>
</evidence>
<protein>
    <submittedName>
        <fullName evidence="2">Uncharacterized protein</fullName>
    </submittedName>
</protein>
<organism evidence="2 3">
    <name type="scientific">Companilactobacillus versmoldensis DSM 14857 = KCTC 3814</name>
    <dbReference type="NCBI Taxonomy" id="1423815"/>
    <lineage>
        <taxon>Bacteria</taxon>
        <taxon>Bacillati</taxon>
        <taxon>Bacillota</taxon>
        <taxon>Bacilli</taxon>
        <taxon>Lactobacillales</taxon>
        <taxon>Lactobacillaceae</taxon>
        <taxon>Companilactobacillus</taxon>
    </lineage>
</organism>